<dbReference type="PROSITE" id="PS50005">
    <property type="entry name" value="TPR"/>
    <property type="match status" value="1"/>
</dbReference>
<dbReference type="SMART" id="SM00028">
    <property type="entry name" value="TPR"/>
    <property type="match status" value="5"/>
</dbReference>
<dbReference type="SMART" id="SM00387">
    <property type="entry name" value="HATPase_c"/>
    <property type="match status" value="1"/>
</dbReference>
<dbReference type="InterPro" id="IPR019734">
    <property type="entry name" value="TPR_rpt"/>
</dbReference>
<dbReference type="SUPFAM" id="SSF48452">
    <property type="entry name" value="TPR-like"/>
    <property type="match status" value="2"/>
</dbReference>
<organism evidence="12 13">
    <name type="scientific">Jiulongibacter sediminis</name>
    <dbReference type="NCBI Taxonomy" id="1605367"/>
    <lineage>
        <taxon>Bacteria</taxon>
        <taxon>Pseudomonadati</taxon>
        <taxon>Bacteroidota</taxon>
        <taxon>Cytophagia</taxon>
        <taxon>Cytophagales</taxon>
        <taxon>Leadbetterellaceae</taxon>
        <taxon>Jiulongibacter</taxon>
    </lineage>
</organism>
<feature type="signal peptide" evidence="10">
    <location>
        <begin position="1"/>
        <end position="17"/>
    </location>
</feature>
<dbReference type="Gene3D" id="3.30.565.10">
    <property type="entry name" value="Histidine kinase-like ATPase, C-terminal domain"/>
    <property type="match status" value="1"/>
</dbReference>
<dbReference type="Pfam" id="PF00512">
    <property type="entry name" value="HisKA"/>
    <property type="match status" value="1"/>
</dbReference>
<keyword evidence="3" id="KW-0597">Phosphoprotein</keyword>
<keyword evidence="9" id="KW-0472">Membrane</keyword>
<feature type="transmembrane region" description="Helical" evidence="9">
    <location>
        <begin position="339"/>
        <end position="358"/>
    </location>
</feature>
<dbReference type="InterPro" id="IPR004358">
    <property type="entry name" value="Sig_transdc_His_kin-like_C"/>
</dbReference>
<evidence type="ECO:0000256" key="8">
    <source>
        <dbReference type="SAM" id="Coils"/>
    </source>
</evidence>
<comment type="caution">
    <text evidence="12">The sequence shown here is derived from an EMBL/GenBank/DDBJ whole genome shotgun (WGS) entry which is preliminary data.</text>
</comment>
<feature type="repeat" description="TPR" evidence="7">
    <location>
        <begin position="104"/>
        <end position="137"/>
    </location>
</feature>
<reference evidence="12 13" key="1">
    <citation type="submission" date="2015-07" db="EMBL/GenBank/DDBJ databases">
        <title>The draft genome sequence of Leadbetterella sp. JN14-9.</title>
        <authorList>
            <person name="Liu Y."/>
            <person name="Du J."/>
            <person name="Shao Z."/>
        </authorList>
    </citation>
    <scope>NUCLEOTIDE SEQUENCE [LARGE SCALE GENOMIC DNA]</scope>
    <source>
        <strain evidence="12 13">JN14-9</strain>
    </source>
</reference>
<keyword evidence="6" id="KW-0902">Two-component regulatory system</keyword>
<dbReference type="GO" id="GO:0000155">
    <property type="term" value="F:phosphorelay sensor kinase activity"/>
    <property type="evidence" value="ECO:0007669"/>
    <property type="project" value="InterPro"/>
</dbReference>
<comment type="catalytic activity">
    <reaction evidence="1">
        <text>ATP + protein L-histidine = ADP + protein N-phospho-L-histidine.</text>
        <dbReference type="EC" id="2.7.13.3"/>
    </reaction>
</comment>
<dbReference type="Gene3D" id="1.25.40.10">
    <property type="entry name" value="Tetratricopeptide repeat domain"/>
    <property type="match status" value="2"/>
</dbReference>
<dbReference type="OrthoDB" id="9810447at2"/>
<dbReference type="InterPro" id="IPR005467">
    <property type="entry name" value="His_kinase_dom"/>
</dbReference>
<dbReference type="InterPro" id="IPR003661">
    <property type="entry name" value="HisK_dim/P_dom"/>
</dbReference>
<dbReference type="AlphaFoldDB" id="A0A0P7BK67"/>
<dbReference type="STRING" id="1605367.AFM12_14300"/>
<dbReference type="Gene3D" id="1.10.287.130">
    <property type="match status" value="1"/>
</dbReference>
<dbReference type="SUPFAM" id="SSF55874">
    <property type="entry name" value="ATPase domain of HSP90 chaperone/DNA topoisomerase II/histidine kinase"/>
    <property type="match status" value="1"/>
</dbReference>
<dbReference type="InterPro" id="IPR003594">
    <property type="entry name" value="HATPase_dom"/>
</dbReference>
<evidence type="ECO:0000256" key="2">
    <source>
        <dbReference type="ARBA" id="ARBA00012438"/>
    </source>
</evidence>
<evidence type="ECO:0000313" key="12">
    <source>
        <dbReference type="EMBL" id="KPM47648.1"/>
    </source>
</evidence>
<evidence type="ECO:0000256" key="1">
    <source>
        <dbReference type="ARBA" id="ARBA00000085"/>
    </source>
</evidence>
<gene>
    <name evidence="12" type="ORF">AFM12_14300</name>
</gene>
<dbReference type="Pfam" id="PF02518">
    <property type="entry name" value="HATPase_c"/>
    <property type="match status" value="1"/>
</dbReference>
<dbReference type="InterPro" id="IPR011990">
    <property type="entry name" value="TPR-like_helical_dom_sf"/>
</dbReference>
<keyword evidence="9" id="KW-1133">Transmembrane helix</keyword>
<dbReference type="Pfam" id="PF13181">
    <property type="entry name" value="TPR_8"/>
    <property type="match status" value="1"/>
</dbReference>
<evidence type="ECO:0000313" key="13">
    <source>
        <dbReference type="Proteomes" id="UP000050454"/>
    </source>
</evidence>
<evidence type="ECO:0000256" key="3">
    <source>
        <dbReference type="ARBA" id="ARBA00022553"/>
    </source>
</evidence>
<feature type="chain" id="PRO_5006135914" description="histidine kinase" evidence="10">
    <location>
        <begin position="18"/>
        <end position="612"/>
    </location>
</feature>
<feature type="domain" description="Histidine kinase" evidence="11">
    <location>
        <begin position="395"/>
        <end position="612"/>
    </location>
</feature>
<dbReference type="PRINTS" id="PR00344">
    <property type="entry name" value="BCTRLSENSOR"/>
</dbReference>
<dbReference type="InterPro" id="IPR036097">
    <property type="entry name" value="HisK_dim/P_sf"/>
</dbReference>
<dbReference type="SUPFAM" id="SSF47384">
    <property type="entry name" value="Homodimeric domain of signal transducing histidine kinase"/>
    <property type="match status" value="1"/>
</dbReference>
<keyword evidence="9" id="KW-0812">Transmembrane</keyword>
<proteinExistence type="predicted"/>
<name>A0A0P7BK67_9BACT</name>
<dbReference type="RefSeq" id="WP_055149405.1">
    <property type="nucleotide sequence ID" value="NZ_JXSZ01000010.1"/>
</dbReference>
<dbReference type="EC" id="2.7.13.3" evidence="2"/>
<dbReference type="PROSITE" id="PS50109">
    <property type="entry name" value="HIS_KIN"/>
    <property type="match status" value="1"/>
</dbReference>
<evidence type="ECO:0000256" key="5">
    <source>
        <dbReference type="ARBA" id="ARBA00022777"/>
    </source>
</evidence>
<evidence type="ECO:0000256" key="10">
    <source>
        <dbReference type="SAM" id="SignalP"/>
    </source>
</evidence>
<dbReference type="Pfam" id="PF13424">
    <property type="entry name" value="TPR_12"/>
    <property type="match status" value="1"/>
</dbReference>
<protein>
    <recommendedName>
        <fullName evidence="2">histidine kinase</fullName>
        <ecNumber evidence="2">2.7.13.3</ecNumber>
    </recommendedName>
</protein>
<evidence type="ECO:0000259" key="11">
    <source>
        <dbReference type="PROSITE" id="PS50109"/>
    </source>
</evidence>
<evidence type="ECO:0000256" key="7">
    <source>
        <dbReference type="PROSITE-ProRule" id="PRU00339"/>
    </source>
</evidence>
<dbReference type="PANTHER" id="PTHR43711">
    <property type="entry name" value="TWO-COMPONENT HISTIDINE KINASE"/>
    <property type="match status" value="1"/>
</dbReference>
<dbReference type="Proteomes" id="UP000050454">
    <property type="component" value="Unassembled WGS sequence"/>
</dbReference>
<dbReference type="SMART" id="SM00388">
    <property type="entry name" value="HisKA"/>
    <property type="match status" value="1"/>
</dbReference>
<feature type="coiled-coil region" evidence="8">
    <location>
        <begin position="358"/>
        <end position="395"/>
    </location>
</feature>
<keyword evidence="10" id="KW-0732">Signal</keyword>
<dbReference type="InterPro" id="IPR050736">
    <property type="entry name" value="Sensor_HK_Regulatory"/>
</dbReference>
<dbReference type="PANTHER" id="PTHR43711:SF31">
    <property type="entry name" value="HISTIDINE KINASE"/>
    <property type="match status" value="1"/>
</dbReference>
<keyword evidence="13" id="KW-1185">Reference proteome</keyword>
<dbReference type="InterPro" id="IPR036890">
    <property type="entry name" value="HATPase_C_sf"/>
</dbReference>
<dbReference type="CDD" id="cd00075">
    <property type="entry name" value="HATPase"/>
    <property type="match status" value="1"/>
</dbReference>
<sequence>MTKNLLFLLFLPGLLTAQLTPLEKMDSLYNIAQLYDDAKIDSLRIMGKQLRTLTKESGVPQGELYALRFEGWADEYEGNYGLALPKYLEMLEKARKANDKFSINAAFNDMGAVYLHTNQYERAKSIYQEAISNPELQQDNPKRLSVFYNNLGIAYRRLDLLDSALYSYGESLKIKEELGDERGMADLRINMASLMVKLERYDEAEKYTLQNLDYLKGKDLKADVWANTNNLASVKFGQDKYQEALRLFEKSLGLAEELNSKERIMETQEHLATVHENIGNYRQALSYYRQAESTRQEIINVETNERISELQEQYNARERETENELLNTQLTSQRQQRTLLIGGLLLALAAVAGIAFALQKNRRKNAQLARQNRLIEKQRDKLTELNSEKNNLISIVSHDLRSPFNSILLWNRTLRENLASSPLKVAESSEMIEKMAGYGQEMIDNILDIERMEINSHTIDVQPLPLAEFISELIADFAPAAKGKDITIVNDFNLSEDFIFQTDGKLLRRALENLISNALKFSNRHAKVWLKVYKDGKKLHFQVKDLGVGISKEDQSLLFKKYGKTASTPTDGEQSTGLGLSIVKRIADELGAKVTVKSEPGKGSVFGLVFRL</sequence>
<accession>A0A0P7BK67</accession>
<evidence type="ECO:0000256" key="4">
    <source>
        <dbReference type="ARBA" id="ARBA00022679"/>
    </source>
</evidence>
<keyword evidence="4" id="KW-0808">Transferase</keyword>
<keyword evidence="8" id="KW-0175">Coiled coil</keyword>
<keyword evidence="7" id="KW-0802">TPR repeat</keyword>
<keyword evidence="5" id="KW-0418">Kinase</keyword>
<dbReference type="EMBL" id="LGTQ01000010">
    <property type="protein sequence ID" value="KPM47648.1"/>
    <property type="molecule type" value="Genomic_DNA"/>
</dbReference>
<evidence type="ECO:0000256" key="6">
    <source>
        <dbReference type="ARBA" id="ARBA00023012"/>
    </source>
</evidence>
<evidence type="ECO:0000256" key="9">
    <source>
        <dbReference type="SAM" id="Phobius"/>
    </source>
</evidence>
<dbReference type="CDD" id="cd00082">
    <property type="entry name" value="HisKA"/>
    <property type="match status" value="1"/>
</dbReference>